<accession>A0A6C0Y130</accession>
<dbReference type="GO" id="GO:0016787">
    <property type="term" value="F:hydrolase activity"/>
    <property type="evidence" value="ECO:0007669"/>
    <property type="project" value="UniProtKB-KW"/>
</dbReference>
<evidence type="ECO:0000313" key="2">
    <source>
        <dbReference type="EMBL" id="QIC69903.1"/>
    </source>
</evidence>
<sequence>MTKTVVYFAHANGIASPCYQTFFDYFDADIELKYIPVIGLNPDYPVEPKWEKLVAQVIADIELQTPKQAVVGLRHSFGALVLLMASYQRPDLFSQLILMDPPFVIGKTAPIFELLQKLGSKQIDRLTPAGLSLKRKDAWSSREQAYQQLRGNALFKQFDERCFQDFIRHGLREDEAGISLQIPKQVEADIFRTVPSWWWRWPRKAPNLPVHLITAEQSAFYKQGFPQGLKKIYGIEFSVVAGGHMFPLESPEQSARDVQQRIRSTL</sequence>
<name>A0A6C0Y130_9GAMM</name>
<dbReference type="Gene3D" id="3.40.50.1820">
    <property type="entry name" value="alpha/beta hydrolase"/>
    <property type="match status" value="1"/>
</dbReference>
<dbReference type="AlphaFoldDB" id="A0A6C0Y130"/>
<proteinExistence type="predicted"/>
<dbReference type="Proteomes" id="UP000503440">
    <property type="component" value="Chromosome"/>
</dbReference>
<dbReference type="EMBL" id="CP044455">
    <property type="protein sequence ID" value="QIC69903.1"/>
    <property type="molecule type" value="Genomic_DNA"/>
</dbReference>
<reference evidence="2 3" key="1">
    <citation type="submission" date="2019-09" db="EMBL/GenBank/DDBJ databases">
        <title>Non-baumannii Acinetobacter spp. carrying blaNDM-1 isolated in China.</title>
        <authorList>
            <person name="Cui C."/>
            <person name="Chen C."/>
            <person name="Sun J."/>
            <person name="Liu Y."/>
        </authorList>
    </citation>
    <scope>NUCLEOTIDE SEQUENCE [LARGE SCALE GENOMIC DNA]</scope>
    <source>
        <strain evidence="2 3">B18</strain>
    </source>
</reference>
<organism evidence="2 3">
    <name type="scientific">Acinetobacter indicus</name>
    <dbReference type="NCBI Taxonomy" id="756892"/>
    <lineage>
        <taxon>Bacteria</taxon>
        <taxon>Pseudomonadati</taxon>
        <taxon>Pseudomonadota</taxon>
        <taxon>Gammaproteobacteria</taxon>
        <taxon>Moraxellales</taxon>
        <taxon>Moraxellaceae</taxon>
        <taxon>Acinetobacter</taxon>
    </lineage>
</organism>
<dbReference type="RefSeq" id="WP_163145691.1">
    <property type="nucleotide sequence ID" value="NZ_CP044455.1"/>
</dbReference>
<dbReference type="SUPFAM" id="SSF53474">
    <property type="entry name" value="alpha/beta-Hydrolases"/>
    <property type="match status" value="1"/>
</dbReference>
<evidence type="ECO:0000259" key="1">
    <source>
        <dbReference type="Pfam" id="PF12697"/>
    </source>
</evidence>
<dbReference type="Pfam" id="PF12697">
    <property type="entry name" value="Abhydrolase_6"/>
    <property type="match status" value="1"/>
</dbReference>
<feature type="domain" description="AB hydrolase-1" evidence="1">
    <location>
        <begin position="52"/>
        <end position="255"/>
    </location>
</feature>
<dbReference type="InterPro" id="IPR029058">
    <property type="entry name" value="AB_hydrolase_fold"/>
</dbReference>
<protein>
    <submittedName>
        <fullName evidence="2">Alpha/beta hydrolase</fullName>
    </submittedName>
</protein>
<keyword evidence="2" id="KW-0378">Hydrolase</keyword>
<dbReference type="InterPro" id="IPR000073">
    <property type="entry name" value="AB_hydrolase_1"/>
</dbReference>
<gene>
    <name evidence="2" type="ORF">FSC09_05560</name>
</gene>
<evidence type="ECO:0000313" key="3">
    <source>
        <dbReference type="Proteomes" id="UP000503440"/>
    </source>
</evidence>